<proteinExistence type="predicted"/>
<dbReference type="Pfam" id="PF00069">
    <property type="entry name" value="Pkinase"/>
    <property type="match status" value="1"/>
</dbReference>
<evidence type="ECO:0000313" key="8">
    <source>
        <dbReference type="Proteomes" id="UP000031737"/>
    </source>
</evidence>
<keyword evidence="1" id="KW-0808">Transferase</keyword>
<dbReference type="EMBL" id="AUPL01004505">
    <property type="protein sequence ID" value="ESL07802.1"/>
    <property type="molecule type" value="Genomic_DNA"/>
</dbReference>
<keyword evidence="8" id="KW-1185">Reference proteome</keyword>
<name>A0A061J3B6_TRYRA</name>
<feature type="region of interest" description="Disordered" evidence="5">
    <location>
        <begin position="809"/>
        <end position="830"/>
    </location>
</feature>
<sequence length="861" mass="93490">MLRVPAPSDVFGDCPFSVVAKETVFSAHLLPVVSSQRTCCIGSGAFGTVRLAWLQERKTCCRRIFTAVGERMETTVLLGACAAVAVKRVTIPEASDGQGRSRRQLLLRELQVMERIRMHPHPNIVQCWGFLFGRKDREPTPNLWNSSSDSTGTSRDGALLTNLKNEIQLMTFSDDTNTGEELSVQQILEGASYVDLCLSLCTGGTLGDYVRHKARQTFHEATAGTYFSILELPVETGTMTFEKMSIDDISGNQGLTGSTSEGTSSFTCNDDCGATYTHPSNNFAGEKESAKANSNFLPASLEFPARLALPERDIVAIVYALANALHHTHGTLKTLHRDIKPSNVLIFSGVGKTPQYALQSSSVLSEASRGEASHGSGTTISNEAIPLSLSEDSKSSNMLSDSGDSVEFALFSECPATLQGSTTEALQYGSERKPVTPAPEAEVSNATDEPPATLVVPLGCGQYRLPYAAGESPRKTYIDYLPQVEGWRIQLADFGVATGVDQLAGSGRCGSPPFMAPEVVEHAHKGVSTMYDTKADIYSLGVTLQYMLLHLIVGCEAGARTPCSHTEALGAQWVDEEDTATQFHVADDPEPAVQPQFLVPSTWRCDRELVEGHYIRSASLETKPPTPDVDEGNREKSNGKAFAVPRAWRCRDELLERRYIRSGSSSSRGDSDIHLHLFTPLAEGPKAVRGAHTAKERRGSRCSSCGKLHRHLIELLNVMTRRKASQRPPLSTVLQSAAVIEQGTFLHAGKSFASYSSSPTAVGAVGVDGGNIISPTALDSSGMRRDAGGRLHRAHRRAQEKRCVRSPPTGFCLDMTPPQQKNNNQQKSCDGGECDTTVLLWRPPSLRFLRASHTKTRMRSE</sequence>
<evidence type="ECO:0000259" key="6">
    <source>
        <dbReference type="PROSITE" id="PS50011"/>
    </source>
</evidence>
<dbReference type="InterPro" id="IPR000719">
    <property type="entry name" value="Prot_kinase_dom"/>
</dbReference>
<organism evidence="7 8">
    <name type="scientific">Trypanosoma rangeli SC58</name>
    <dbReference type="NCBI Taxonomy" id="429131"/>
    <lineage>
        <taxon>Eukaryota</taxon>
        <taxon>Discoba</taxon>
        <taxon>Euglenozoa</taxon>
        <taxon>Kinetoplastea</taxon>
        <taxon>Metakinetoplastina</taxon>
        <taxon>Trypanosomatida</taxon>
        <taxon>Trypanosomatidae</taxon>
        <taxon>Trypanosoma</taxon>
        <taxon>Herpetosoma</taxon>
    </lineage>
</organism>
<keyword evidence="2" id="KW-0547">Nucleotide-binding</keyword>
<dbReference type="OrthoDB" id="4062651at2759"/>
<protein>
    <submittedName>
        <fullName evidence="7">Protein kinase</fullName>
    </submittedName>
</protein>
<dbReference type="SUPFAM" id="SSF56112">
    <property type="entry name" value="Protein kinase-like (PK-like)"/>
    <property type="match status" value="1"/>
</dbReference>
<dbReference type="InterPro" id="IPR050660">
    <property type="entry name" value="NEK_Ser/Thr_kinase"/>
</dbReference>
<evidence type="ECO:0000256" key="2">
    <source>
        <dbReference type="ARBA" id="ARBA00022741"/>
    </source>
</evidence>
<evidence type="ECO:0000256" key="5">
    <source>
        <dbReference type="SAM" id="MobiDB-lite"/>
    </source>
</evidence>
<dbReference type="InterPro" id="IPR011009">
    <property type="entry name" value="Kinase-like_dom_sf"/>
</dbReference>
<keyword evidence="4" id="KW-0067">ATP-binding</keyword>
<feature type="domain" description="Protein kinase" evidence="6">
    <location>
        <begin position="35"/>
        <end position="746"/>
    </location>
</feature>
<evidence type="ECO:0000256" key="4">
    <source>
        <dbReference type="ARBA" id="ARBA00022840"/>
    </source>
</evidence>
<dbReference type="PANTHER" id="PTHR43671">
    <property type="entry name" value="SERINE/THREONINE-PROTEIN KINASE NEK"/>
    <property type="match status" value="1"/>
</dbReference>
<dbReference type="VEuPathDB" id="TriTrypDB:TRSC58_04505"/>
<dbReference type="GO" id="GO:0004674">
    <property type="term" value="F:protein serine/threonine kinase activity"/>
    <property type="evidence" value="ECO:0007669"/>
    <property type="project" value="TreeGrafter"/>
</dbReference>
<dbReference type="Proteomes" id="UP000031737">
    <property type="component" value="Unassembled WGS sequence"/>
</dbReference>
<comment type="caution">
    <text evidence="7">The sequence shown here is derived from an EMBL/GenBank/DDBJ whole genome shotgun (WGS) entry which is preliminary data.</text>
</comment>
<dbReference type="PANTHER" id="PTHR43671:SF85">
    <property type="entry name" value="KINASE, PUTATIVE-RELATED"/>
    <property type="match status" value="1"/>
</dbReference>
<accession>A0A061J3B6</accession>
<keyword evidence="3 7" id="KW-0418">Kinase</keyword>
<evidence type="ECO:0000313" key="7">
    <source>
        <dbReference type="EMBL" id="ESL07802.1"/>
    </source>
</evidence>
<feature type="region of interest" description="Disordered" evidence="5">
    <location>
        <begin position="616"/>
        <end position="638"/>
    </location>
</feature>
<reference evidence="7 8" key="1">
    <citation type="submission" date="2013-07" db="EMBL/GenBank/DDBJ databases">
        <authorList>
            <person name="Stoco P.H."/>
            <person name="Wagner G."/>
            <person name="Gerber A."/>
            <person name="Zaha A."/>
            <person name="Thompson C."/>
            <person name="Bartholomeu D.C."/>
            <person name="Luckemeyer D.D."/>
            <person name="Bahia D."/>
            <person name="Loreto E."/>
            <person name="Prestes E.B."/>
            <person name="Lima F.M."/>
            <person name="Rodrigues-Luiz G."/>
            <person name="Vallejo G.A."/>
            <person name="Filho J.F."/>
            <person name="Monteiro K.M."/>
            <person name="Tyler K.M."/>
            <person name="de Almeida L.G."/>
            <person name="Ortiz M.F."/>
            <person name="Siervo M.A."/>
            <person name="de Moraes M.H."/>
            <person name="Cunha O.L."/>
            <person name="Mendonca-Neto R."/>
            <person name="Silva R."/>
            <person name="Teixeira S.M."/>
            <person name="Murta S.M."/>
            <person name="Sincero T.C."/>
            <person name="Mendes T.A."/>
            <person name="Urmenyi T.P."/>
            <person name="Silva V.G."/>
            <person name="da Rocha W.D."/>
            <person name="Andersson B."/>
            <person name="Romanha A.J."/>
            <person name="Steindel M."/>
            <person name="de Vasconcelos A.T."/>
            <person name="Grisard E.C."/>
        </authorList>
    </citation>
    <scope>NUCLEOTIDE SEQUENCE [LARGE SCALE GENOMIC DNA]</scope>
    <source>
        <strain evidence="7 8">SC58</strain>
    </source>
</reference>
<dbReference type="SMART" id="SM00220">
    <property type="entry name" value="S_TKc"/>
    <property type="match status" value="1"/>
</dbReference>
<evidence type="ECO:0000256" key="1">
    <source>
        <dbReference type="ARBA" id="ARBA00022679"/>
    </source>
</evidence>
<dbReference type="PROSITE" id="PS50011">
    <property type="entry name" value="PROTEIN_KINASE_DOM"/>
    <property type="match status" value="1"/>
</dbReference>
<dbReference type="Gene3D" id="3.30.200.20">
    <property type="entry name" value="Phosphorylase Kinase, domain 1"/>
    <property type="match status" value="1"/>
</dbReference>
<evidence type="ECO:0000256" key="3">
    <source>
        <dbReference type="ARBA" id="ARBA00022777"/>
    </source>
</evidence>
<dbReference type="GO" id="GO:0005524">
    <property type="term" value="F:ATP binding"/>
    <property type="evidence" value="ECO:0007669"/>
    <property type="project" value="UniProtKB-KW"/>
</dbReference>
<dbReference type="Gene3D" id="1.10.510.10">
    <property type="entry name" value="Transferase(Phosphotransferase) domain 1"/>
    <property type="match status" value="1"/>
</dbReference>
<gene>
    <name evidence="7" type="ORF">TRSC58_04505</name>
</gene>
<dbReference type="AlphaFoldDB" id="A0A061J3B6"/>
<feature type="region of interest" description="Disordered" evidence="5">
    <location>
        <begin position="430"/>
        <end position="450"/>
    </location>
</feature>